<dbReference type="InterPro" id="IPR030400">
    <property type="entry name" value="Sedolisin_dom"/>
</dbReference>
<keyword evidence="3" id="KW-0720">Serine protease</keyword>
<evidence type="ECO:0000256" key="2">
    <source>
        <dbReference type="ARBA" id="ARBA00022801"/>
    </source>
</evidence>
<dbReference type="KEGG" id="agv:OJF2_63550"/>
<dbReference type="InterPro" id="IPR023828">
    <property type="entry name" value="Peptidase_S8_Ser-AS"/>
</dbReference>
<protein>
    <submittedName>
        <fullName evidence="7">Pseudomonalisin</fullName>
        <ecNumber evidence="7">3.4.21.100</ecNumber>
    </submittedName>
</protein>
<feature type="region of interest" description="Disordered" evidence="5">
    <location>
        <begin position="1"/>
        <end position="28"/>
    </location>
</feature>
<evidence type="ECO:0000256" key="3">
    <source>
        <dbReference type="ARBA" id="ARBA00022825"/>
    </source>
</evidence>
<keyword evidence="2 7" id="KW-0378">Hydrolase</keyword>
<dbReference type="PROSITE" id="PS51892">
    <property type="entry name" value="SUBTILASE"/>
    <property type="match status" value="1"/>
</dbReference>
<keyword evidence="8" id="KW-1185">Reference proteome</keyword>
<name>A0A5B9WBW8_9BACT</name>
<accession>A0A5B9WBW8</accession>
<dbReference type="Pfam" id="PF00082">
    <property type="entry name" value="Peptidase_S8"/>
    <property type="match status" value="1"/>
</dbReference>
<evidence type="ECO:0000313" key="7">
    <source>
        <dbReference type="EMBL" id="QEH37764.1"/>
    </source>
</evidence>
<dbReference type="InterPro" id="IPR000209">
    <property type="entry name" value="Peptidase_S8/S53_dom"/>
</dbReference>
<dbReference type="PANTHER" id="PTHR14218:SF15">
    <property type="entry name" value="TRIPEPTIDYL-PEPTIDASE 1"/>
    <property type="match status" value="1"/>
</dbReference>
<evidence type="ECO:0000259" key="6">
    <source>
        <dbReference type="PROSITE" id="PS51695"/>
    </source>
</evidence>
<dbReference type="PANTHER" id="PTHR14218">
    <property type="entry name" value="PROTEASE S8 TRIPEPTIDYL PEPTIDASE I CLN2"/>
    <property type="match status" value="1"/>
</dbReference>
<dbReference type="CDD" id="cd04056">
    <property type="entry name" value="Peptidases_S53"/>
    <property type="match status" value="1"/>
</dbReference>
<dbReference type="EC" id="3.4.21.100" evidence="7"/>
<feature type="domain" description="Peptidase S53" evidence="6">
    <location>
        <begin position="69"/>
        <end position="418"/>
    </location>
</feature>
<dbReference type="GO" id="GO:0008240">
    <property type="term" value="F:tripeptidyl-peptidase activity"/>
    <property type="evidence" value="ECO:0007669"/>
    <property type="project" value="TreeGrafter"/>
</dbReference>
<keyword evidence="1" id="KW-0645">Protease</keyword>
<dbReference type="PROSITE" id="PS51695">
    <property type="entry name" value="SEDOLISIN"/>
    <property type="match status" value="1"/>
</dbReference>
<dbReference type="PROSITE" id="PS00138">
    <property type="entry name" value="SUBTILASE_SER"/>
    <property type="match status" value="1"/>
</dbReference>
<reference evidence="7 8" key="1">
    <citation type="submission" date="2019-08" db="EMBL/GenBank/DDBJ databases">
        <title>Deep-cultivation of Planctomycetes and their phenomic and genomic characterization uncovers novel biology.</title>
        <authorList>
            <person name="Wiegand S."/>
            <person name="Jogler M."/>
            <person name="Boedeker C."/>
            <person name="Pinto D."/>
            <person name="Vollmers J."/>
            <person name="Rivas-Marin E."/>
            <person name="Kohn T."/>
            <person name="Peeters S.H."/>
            <person name="Heuer A."/>
            <person name="Rast P."/>
            <person name="Oberbeckmann S."/>
            <person name="Bunk B."/>
            <person name="Jeske O."/>
            <person name="Meyerdierks A."/>
            <person name="Storesund J.E."/>
            <person name="Kallscheuer N."/>
            <person name="Luecker S."/>
            <person name="Lage O.M."/>
            <person name="Pohl T."/>
            <person name="Merkel B.J."/>
            <person name="Hornburger P."/>
            <person name="Mueller R.-W."/>
            <person name="Bruemmer F."/>
            <person name="Labrenz M."/>
            <person name="Spormann A.M."/>
            <person name="Op den Camp H."/>
            <person name="Overmann J."/>
            <person name="Amann R."/>
            <person name="Jetten M.S.M."/>
            <person name="Mascher T."/>
            <person name="Medema M.H."/>
            <person name="Devos D.P."/>
            <person name="Kaster A.-K."/>
            <person name="Ovreas L."/>
            <person name="Rohde M."/>
            <person name="Galperin M.Y."/>
            <person name="Jogler C."/>
        </authorList>
    </citation>
    <scope>NUCLEOTIDE SEQUENCE [LARGE SCALE GENOMIC DNA]</scope>
    <source>
        <strain evidence="7 8">OJF2</strain>
    </source>
</reference>
<sequence length="693" mass="70152">MSRARATHPTRRGPGRSARPARRRRPRPISLEALETRQLLSTAASALDNIVARPSLDAAPLVANLNPTGLSVAQVRAAYGMNQVTFQGGTIAGNGAGQTIAIVTAYDAPTIGSDLRAFDRMMGLPDPPSFLKYSQRGTKVDGGWATETALDVEWAHAMAPGANIVLVEARSAGLKDLLNAVNLARSISGVSVISMSWGTNEFRGQTAYDSVFTTPAGHIGGSGLPGGISFVAASGDSGAWGGVSYPSTSPYVLAVGGTSLYLGADGGYGSEAGWRWSTGGYSSYEPAPAYQVAAQAASGVSYGVRTTPDVSAISDPATGIAVYSSVPYGGTSGWFAVGGTSAATPMWAGIVAVADQGLALAGRGSISNVQAELYAIPSSAYNSVSVGFNGYNALAGYDLVTGLGTPSAVRLIADLAAGPGGTSGGGGTARVSSSLKFRATRLDVAVASGIPGTTPVGTTQGLFANTTTAAAGPVSTVLAPNTVVIVIPLGSGQFVVIVERIISPPLPSATASAHVENALATEIDSTNPGFTNLLSTSRILPFDRLVSASPARYDGPDVESLIDLVLPPEVAPAGPVAPAPAAATVASRPASPPVLERAAFGLLPSGPEEAALDARLDAPALGGRPSLPALPAEAEDGEARGAPAPRLAGAFAMAGGAAWLAWKDVRRQARPQPQPSAPRALRPKLRRLLLPVA</sequence>
<evidence type="ECO:0000256" key="5">
    <source>
        <dbReference type="SAM" id="MobiDB-lite"/>
    </source>
</evidence>
<evidence type="ECO:0000256" key="4">
    <source>
        <dbReference type="PROSITE-ProRule" id="PRU01240"/>
    </source>
</evidence>
<evidence type="ECO:0000256" key="1">
    <source>
        <dbReference type="ARBA" id="ARBA00022670"/>
    </source>
</evidence>
<dbReference type="InterPro" id="IPR036852">
    <property type="entry name" value="Peptidase_S8/S53_dom_sf"/>
</dbReference>
<proteinExistence type="inferred from homology"/>
<comment type="similarity">
    <text evidence="4">Belongs to the peptidase S8 family.</text>
</comment>
<gene>
    <name evidence="7" type="primary">pcp_4</name>
    <name evidence="7" type="ORF">OJF2_63550</name>
</gene>
<dbReference type="AlphaFoldDB" id="A0A5B9WBW8"/>
<dbReference type="EMBL" id="CP042997">
    <property type="protein sequence ID" value="QEH37764.1"/>
    <property type="molecule type" value="Genomic_DNA"/>
</dbReference>
<comment type="caution">
    <text evidence="4">Lacks conserved residue(s) required for the propagation of feature annotation.</text>
</comment>
<organism evidence="7 8">
    <name type="scientific">Aquisphaera giovannonii</name>
    <dbReference type="NCBI Taxonomy" id="406548"/>
    <lineage>
        <taxon>Bacteria</taxon>
        <taxon>Pseudomonadati</taxon>
        <taxon>Planctomycetota</taxon>
        <taxon>Planctomycetia</taxon>
        <taxon>Isosphaerales</taxon>
        <taxon>Isosphaeraceae</taxon>
        <taxon>Aquisphaera</taxon>
    </lineage>
</organism>
<feature type="compositionally biased region" description="Basic residues" evidence="5">
    <location>
        <begin position="1"/>
        <end position="27"/>
    </location>
</feature>
<dbReference type="GO" id="GO:0004252">
    <property type="term" value="F:serine-type endopeptidase activity"/>
    <property type="evidence" value="ECO:0007669"/>
    <property type="project" value="InterPro"/>
</dbReference>
<evidence type="ECO:0000313" key="8">
    <source>
        <dbReference type="Proteomes" id="UP000324233"/>
    </source>
</evidence>
<dbReference type="InterPro" id="IPR050819">
    <property type="entry name" value="Tripeptidyl-peptidase_I"/>
</dbReference>
<dbReference type="Gene3D" id="3.40.50.200">
    <property type="entry name" value="Peptidase S8/S53 domain"/>
    <property type="match status" value="1"/>
</dbReference>
<dbReference type="SUPFAM" id="SSF52743">
    <property type="entry name" value="Subtilisin-like"/>
    <property type="match status" value="1"/>
</dbReference>
<dbReference type="GO" id="GO:0006508">
    <property type="term" value="P:proteolysis"/>
    <property type="evidence" value="ECO:0007669"/>
    <property type="project" value="UniProtKB-KW"/>
</dbReference>
<dbReference type="Proteomes" id="UP000324233">
    <property type="component" value="Chromosome"/>
</dbReference>